<gene>
    <name evidence="4" type="ORF">JGB26_35000</name>
</gene>
<feature type="region of interest" description="Disordered" evidence="2">
    <location>
        <begin position="308"/>
        <end position="327"/>
    </location>
</feature>
<feature type="compositionally biased region" description="Basic and acidic residues" evidence="2">
    <location>
        <begin position="344"/>
        <end position="356"/>
    </location>
</feature>
<dbReference type="InterPro" id="IPR002925">
    <property type="entry name" value="Dienelactn_hydro"/>
</dbReference>
<feature type="region of interest" description="Disordered" evidence="2">
    <location>
        <begin position="269"/>
        <end position="290"/>
    </location>
</feature>
<dbReference type="GO" id="GO:0016787">
    <property type="term" value="F:hydrolase activity"/>
    <property type="evidence" value="ECO:0007669"/>
    <property type="project" value="UniProtKB-KW"/>
</dbReference>
<dbReference type="SUPFAM" id="SSF53474">
    <property type="entry name" value="alpha/beta-Hydrolases"/>
    <property type="match status" value="1"/>
</dbReference>
<feature type="region of interest" description="Disordered" evidence="2">
    <location>
        <begin position="335"/>
        <end position="356"/>
    </location>
</feature>
<keyword evidence="1" id="KW-0732">Signal</keyword>
<dbReference type="EMBL" id="JAEKOZ010000035">
    <property type="protein sequence ID" value="MBJ3812234.1"/>
    <property type="molecule type" value="Genomic_DNA"/>
</dbReference>
<organism evidence="4 5">
    <name type="scientific">Streptomyces flavofungini</name>
    <dbReference type="NCBI Taxonomy" id="68200"/>
    <lineage>
        <taxon>Bacteria</taxon>
        <taxon>Bacillati</taxon>
        <taxon>Actinomycetota</taxon>
        <taxon>Actinomycetes</taxon>
        <taxon>Kitasatosporales</taxon>
        <taxon>Streptomycetaceae</taxon>
        <taxon>Streptomyces</taxon>
    </lineage>
</organism>
<evidence type="ECO:0000256" key="1">
    <source>
        <dbReference type="ARBA" id="ARBA00022729"/>
    </source>
</evidence>
<evidence type="ECO:0000259" key="3">
    <source>
        <dbReference type="Pfam" id="PF01738"/>
    </source>
</evidence>
<feature type="compositionally biased region" description="Basic and acidic residues" evidence="2">
    <location>
        <begin position="278"/>
        <end position="287"/>
    </location>
</feature>
<dbReference type="Pfam" id="PF01738">
    <property type="entry name" value="DLH"/>
    <property type="match status" value="1"/>
</dbReference>
<dbReference type="InterPro" id="IPR029058">
    <property type="entry name" value="AB_hydrolase_fold"/>
</dbReference>
<feature type="domain" description="Dienelactone hydrolase" evidence="3">
    <location>
        <begin position="156"/>
        <end position="235"/>
    </location>
</feature>
<protein>
    <submittedName>
        <fullName evidence="4">Dienelactone hydrolase family protein</fullName>
    </submittedName>
</protein>
<sequence>MTPLSSVRPAPALVRRRSSVRRWSGVLVVGLALATGCSTASESGSADSSASSASSASSGSGKSAAAADTREHLRVDGTTRDYLLHRPTAPASGPRPLVIAFHGRGADPAEMRELTGLNQAAKARGMLVAYPEALRRTWGAGAAPSRSRPDPDADVRFTQALVDKLVRTERADPRRVYVVGFSNGGSMALRVAADRPKLVAGAVSVAGQLPTGRDEVRPSGPVPVMVVYGAKDPVRPVTGLARPGPAPQGQEPIMATKSARSSVKDFATAGRTEGPAEQSHKGYDRTVWRPGPGTVPAELLVVRDAGHTWPGTRVTPPKGFGPASKALDTTGTVLGFLTDQSPRPPHEAKTQERSDR</sequence>
<evidence type="ECO:0000313" key="4">
    <source>
        <dbReference type="EMBL" id="MBJ3812234.1"/>
    </source>
</evidence>
<dbReference type="Gene3D" id="3.40.50.1820">
    <property type="entry name" value="alpha/beta hydrolase"/>
    <property type="match status" value="1"/>
</dbReference>
<proteinExistence type="predicted"/>
<dbReference type="InterPro" id="IPR050955">
    <property type="entry name" value="Plant_Biomass_Hydrol_Est"/>
</dbReference>
<dbReference type="PANTHER" id="PTHR43037:SF1">
    <property type="entry name" value="BLL1128 PROTEIN"/>
    <property type="match status" value="1"/>
</dbReference>
<comment type="caution">
    <text evidence="4">The sequence shown here is derived from an EMBL/GenBank/DDBJ whole genome shotgun (WGS) entry which is preliminary data.</text>
</comment>
<dbReference type="PANTHER" id="PTHR43037">
    <property type="entry name" value="UNNAMED PRODUCT-RELATED"/>
    <property type="match status" value="1"/>
</dbReference>
<name>A0ABS0XG82_9ACTN</name>
<evidence type="ECO:0000313" key="5">
    <source>
        <dbReference type="Proteomes" id="UP000634780"/>
    </source>
</evidence>
<evidence type="ECO:0000256" key="2">
    <source>
        <dbReference type="SAM" id="MobiDB-lite"/>
    </source>
</evidence>
<feature type="compositionally biased region" description="Low complexity" evidence="2">
    <location>
        <begin position="40"/>
        <end position="67"/>
    </location>
</feature>
<feature type="region of interest" description="Disordered" evidence="2">
    <location>
        <begin position="40"/>
        <end position="72"/>
    </location>
</feature>
<reference evidence="4 5" key="1">
    <citation type="submission" date="2020-12" db="EMBL/GenBank/DDBJ databases">
        <title>Streptomyces typhae sp. nov., a novel endophytic actinomycete isolated from the root of cattail pollen (Typha angustifolia L.).</title>
        <authorList>
            <person name="Peng C."/>
            <person name="Liu C."/>
        </authorList>
    </citation>
    <scope>NUCLEOTIDE SEQUENCE [LARGE SCALE GENOMIC DNA]</scope>
    <source>
        <strain evidence="4 5">JCM 4753</strain>
    </source>
</reference>
<accession>A0ABS0XG82</accession>
<dbReference type="Proteomes" id="UP000634780">
    <property type="component" value="Unassembled WGS sequence"/>
</dbReference>
<dbReference type="RefSeq" id="WP_190117767.1">
    <property type="nucleotide sequence ID" value="NZ_BMVR01000008.1"/>
</dbReference>
<keyword evidence="4" id="KW-0378">Hydrolase</keyword>
<keyword evidence="5" id="KW-1185">Reference proteome</keyword>